<evidence type="ECO:0000313" key="3">
    <source>
        <dbReference type="Proteomes" id="UP000238836"/>
    </source>
</evidence>
<evidence type="ECO:0000256" key="1">
    <source>
        <dbReference type="ARBA" id="ARBA00023136"/>
    </source>
</evidence>
<name>A0ABX5ELM0_9BACL</name>
<keyword evidence="3" id="KW-1185">Reference proteome</keyword>
<dbReference type="Gene3D" id="3.40.50.2000">
    <property type="entry name" value="Glycogen Phosphorylase B"/>
    <property type="match status" value="1"/>
</dbReference>
<dbReference type="RefSeq" id="WP_181353049.1">
    <property type="nucleotide sequence ID" value="NZ_PVTZ01000012.1"/>
</dbReference>
<proteinExistence type="predicted"/>
<dbReference type="PANTHER" id="PTHR21015">
    <property type="entry name" value="UDP-N-ACETYLGLUCOSAMINE--N-ACETYLMURAMYL-(PENTAPEPTIDE) PYROPHOSPHORYL-UNDECAPRENOL N-ACETYLGLUCOSAMINE TRANSFERASE 1"/>
    <property type="match status" value="1"/>
</dbReference>
<dbReference type="PANTHER" id="PTHR21015:SF22">
    <property type="entry name" value="GLYCOSYLTRANSFERASE"/>
    <property type="match status" value="1"/>
</dbReference>
<accession>A0ABX5ELM0</accession>
<comment type="caution">
    <text evidence="2">The sequence shown here is derived from an EMBL/GenBank/DDBJ whole genome shotgun (WGS) entry which is preliminary data.</text>
</comment>
<dbReference type="Proteomes" id="UP000238836">
    <property type="component" value="Unassembled WGS sequence"/>
</dbReference>
<organism evidence="2 3">
    <name type="scientific">Laceyella sediminis</name>
    <dbReference type="NCBI Taxonomy" id="573074"/>
    <lineage>
        <taxon>Bacteria</taxon>
        <taxon>Bacillati</taxon>
        <taxon>Bacillota</taxon>
        <taxon>Bacilli</taxon>
        <taxon>Bacillales</taxon>
        <taxon>Thermoactinomycetaceae</taxon>
        <taxon>Laceyella</taxon>
    </lineage>
</organism>
<dbReference type="EMBL" id="PVTZ01000012">
    <property type="protein sequence ID" value="PRZ12685.1"/>
    <property type="molecule type" value="Genomic_DNA"/>
</dbReference>
<keyword evidence="1" id="KW-0472">Membrane</keyword>
<dbReference type="Pfam" id="PF13528">
    <property type="entry name" value="Glyco_trans_1_3"/>
    <property type="match status" value="1"/>
</dbReference>
<sequence>MKVLIGVCGIGLGHSTRQWEVAQELLRRGHEIRILTFGKGIEFFRNTPLPWSEVWVPFVGYRKGKLHLPSLIIKNFTSILPGIYRNLGVYQQLIKEDFFPDICISDYEPVTARIAYKFQKPLVLIDQQSKFWRFSFDDIQQFSCIEEKKRLSLFFPQYEKRFITSFYRLPNIEDRDTTVIPPIIRSDLRSSSCRYLKKPNLHLIVYLSEYGGKGIDQSPIQWKKELASVPNVSFTIFDPKLEKTRIEGNLEERPFDRVDFAEMLKIADGVITTAGHTLLSEALYLGIPIYVLPLPTFDQHYCAKFISEHRLGISSYTITREECLMFIEQLDYWKHNIQTCDQILFSSDPTQTIVDYLEEQHEKTCSEC</sequence>
<protein>
    <submittedName>
        <fullName evidence="2">Uncharacterized protein (TIGR00661 family)</fullName>
    </submittedName>
</protein>
<reference evidence="2 3" key="1">
    <citation type="submission" date="2018-03" db="EMBL/GenBank/DDBJ databases">
        <title>Genomic Encyclopedia of Archaeal and Bacterial Type Strains, Phase II (KMG-II): from individual species to whole genera.</title>
        <authorList>
            <person name="Goeker M."/>
        </authorList>
    </citation>
    <scope>NUCLEOTIDE SEQUENCE [LARGE SCALE GENOMIC DNA]</scope>
    <source>
        <strain evidence="2 3">RHA1</strain>
    </source>
</reference>
<evidence type="ECO:0000313" key="2">
    <source>
        <dbReference type="EMBL" id="PRZ12685.1"/>
    </source>
</evidence>
<dbReference type="SUPFAM" id="SSF53756">
    <property type="entry name" value="UDP-Glycosyltransferase/glycogen phosphorylase"/>
    <property type="match status" value="1"/>
</dbReference>
<gene>
    <name evidence="2" type="ORF">CLV36_11282</name>
</gene>